<reference evidence="4" key="1">
    <citation type="submission" date="2023-07" db="EMBL/GenBank/DDBJ databases">
        <title>30 novel species of actinomycetes from the DSMZ collection.</title>
        <authorList>
            <person name="Nouioui I."/>
        </authorList>
    </citation>
    <scope>NUCLEOTIDE SEQUENCE [LARGE SCALE GENOMIC DNA]</scope>
    <source>
        <strain evidence="4">DSM 41982</strain>
    </source>
</reference>
<feature type="region of interest" description="Disordered" evidence="1">
    <location>
        <begin position="53"/>
        <end position="121"/>
    </location>
</feature>
<evidence type="ECO:0000256" key="1">
    <source>
        <dbReference type="SAM" id="MobiDB-lite"/>
    </source>
</evidence>
<sequence length="297" mass="30598">MRQKKPAARDSRTARRSEERKATSRRRGLLGLAALAVVTLLAAGLVARGGHGGDGGAEAGSAGTSRTSPSPEAVHTEARGRPSASTGAGKFPKAKPSKSPETSASPGPGPKSGTGLFTTASASGGLVGHGATVRRYTVQVEGGSGISATEAARQIERVLADPRGWTANGRDSFQLVGSGPHDFEVKIATPDTVDRLCGQAGLDTHGEVNCDVGSQVIVNLKRWLTGSPEFSGPVEEYRALIINHEVGHRIGHGHETCPGAGRPAPAMMQQIYGLKGCAPNAWPYDRNGTYLGGPAVA</sequence>
<name>A0ABD5DYI4_9ACTN</name>
<feature type="compositionally biased region" description="Basic and acidic residues" evidence="1">
    <location>
        <begin position="7"/>
        <end position="22"/>
    </location>
</feature>
<dbReference type="RefSeq" id="WP_093853982.1">
    <property type="nucleotide sequence ID" value="NZ_JAVRER010000002.1"/>
</dbReference>
<dbReference type="SUPFAM" id="SSF55486">
    <property type="entry name" value="Metalloproteases ('zincins'), catalytic domain"/>
    <property type="match status" value="1"/>
</dbReference>
<comment type="caution">
    <text evidence="3">The sequence shown here is derived from an EMBL/GenBank/DDBJ whole genome shotgun (WGS) entry which is preliminary data.</text>
</comment>
<protein>
    <submittedName>
        <fullName evidence="3">DUF3152 domain-containing protein</fullName>
    </submittedName>
</protein>
<proteinExistence type="predicted"/>
<dbReference type="AlphaFoldDB" id="A0ABD5DYI4"/>
<gene>
    <name evidence="3" type="ORF">RM574_01820</name>
</gene>
<feature type="region of interest" description="Disordered" evidence="1">
    <location>
        <begin position="1"/>
        <end position="29"/>
    </location>
</feature>
<dbReference type="InterPro" id="IPR022603">
    <property type="entry name" value="DUF3152"/>
</dbReference>
<evidence type="ECO:0000259" key="2">
    <source>
        <dbReference type="Pfam" id="PF11350"/>
    </source>
</evidence>
<evidence type="ECO:0000313" key="3">
    <source>
        <dbReference type="EMBL" id="MDT0414216.1"/>
    </source>
</evidence>
<dbReference type="EMBL" id="JAVRER010000002">
    <property type="protein sequence ID" value="MDT0414216.1"/>
    <property type="molecule type" value="Genomic_DNA"/>
</dbReference>
<evidence type="ECO:0000313" key="4">
    <source>
        <dbReference type="Proteomes" id="UP001183607"/>
    </source>
</evidence>
<dbReference type="Pfam" id="PF11350">
    <property type="entry name" value="DUF3152"/>
    <property type="match status" value="1"/>
</dbReference>
<accession>A0ABD5DYI4</accession>
<organism evidence="3 4">
    <name type="scientific">Streptomyces evansiae</name>
    <dbReference type="NCBI Taxonomy" id="3075535"/>
    <lineage>
        <taxon>Bacteria</taxon>
        <taxon>Bacillati</taxon>
        <taxon>Actinomycetota</taxon>
        <taxon>Actinomycetes</taxon>
        <taxon>Kitasatosporales</taxon>
        <taxon>Streptomycetaceae</taxon>
        <taxon>Streptomyces</taxon>
    </lineage>
</organism>
<feature type="domain" description="DUF3152" evidence="2">
    <location>
        <begin position="108"/>
        <end position="274"/>
    </location>
</feature>
<dbReference type="Proteomes" id="UP001183607">
    <property type="component" value="Unassembled WGS sequence"/>
</dbReference>